<keyword evidence="2" id="KW-1185">Reference proteome</keyword>
<gene>
    <name evidence="1" type="ORF">GJ691_11415</name>
</gene>
<organism evidence="1 2">
    <name type="scientific">Maribacter luteus</name>
    <dbReference type="NCBI Taxonomy" id="2594478"/>
    <lineage>
        <taxon>Bacteria</taxon>
        <taxon>Pseudomonadati</taxon>
        <taxon>Bacteroidota</taxon>
        <taxon>Flavobacteriia</taxon>
        <taxon>Flavobacteriales</taxon>
        <taxon>Flavobacteriaceae</taxon>
        <taxon>Maribacter</taxon>
    </lineage>
</organism>
<protein>
    <submittedName>
        <fullName evidence="1">Uncharacterized protein</fullName>
    </submittedName>
</protein>
<dbReference type="AlphaFoldDB" id="A0A6I2MQH5"/>
<evidence type="ECO:0000313" key="2">
    <source>
        <dbReference type="Proteomes" id="UP000443153"/>
    </source>
</evidence>
<sequence length="185" mass="21958">MKIEKISESRLFEKHEKSVVKKWIKTLKYGFFKRAWGGHANDGDEFGIWLKYQNKLELFEILDGLQIQLELIPENHPKAIAGKKYDRVEIEKFKSKIKDFPEFEQPLHVEIQSINCFCWIENGHICLKFSGQEDGNEYEVSELDFKNCLQVEQVIIDENLENYVSTDYENWVTNVSRKVYPELFN</sequence>
<name>A0A6I2MQH5_9FLAO</name>
<comment type="caution">
    <text evidence="1">The sequence shown here is derived from an EMBL/GenBank/DDBJ whole genome shotgun (WGS) entry which is preliminary data.</text>
</comment>
<evidence type="ECO:0000313" key="1">
    <source>
        <dbReference type="EMBL" id="MRX64775.1"/>
    </source>
</evidence>
<dbReference type="OrthoDB" id="8443654at2"/>
<proteinExistence type="predicted"/>
<dbReference type="Proteomes" id="UP000443153">
    <property type="component" value="Unassembled WGS sequence"/>
</dbReference>
<dbReference type="EMBL" id="WKJH01000016">
    <property type="protein sequence ID" value="MRX64775.1"/>
    <property type="molecule type" value="Genomic_DNA"/>
</dbReference>
<reference evidence="1 2" key="1">
    <citation type="submission" date="2019-11" db="EMBL/GenBank/DDBJ databases">
        <title>Maribacter lutea sp. nov., a marine bacterium isolated from intertidal sand.</title>
        <authorList>
            <person name="Liu A."/>
        </authorList>
    </citation>
    <scope>NUCLEOTIDE SEQUENCE [LARGE SCALE GENOMIC DNA]</scope>
    <source>
        <strain evidence="1 2">RZ05</strain>
    </source>
</reference>
<accession>A0A6I2MQH5</accession>